<evidence type="ECO:0000259" key="3">
    <source>
        <dbReference type="PROSITE" id="PS50041"/>
    </source>
</evidence>
<evidence type="ECO:0000313" key="4">
    <source>
        <dbReference type="Proteomes" id="UP000887575"/>
    </source>
</evidence>
<accession>A0AAF3EHC1</accession>
<name>A0AAF3EHC1_9BILA</name>
<keyword evidence="2" id="KW-0732">Signal</keyword>
<evidence type="ECO:0000256" key="1">
    <source>
        <dbReference type="SAM" id="Coils"/>
    </source>
</evidence>
<dbReference type="SUPFAM" id="SSF56436">
    <property type="entry name" value="C-type lectin-like"/>
    <property type="match status" value="1"/>
</dbReference>
<evidence type="ECO:0000256" key="2">
    <source>
        <dbReference type="SAM" id="SignalP"/>
    </source>
</evidence>
<dbReference type="AlphaFoldDB" id="A0AAF3EHC1"/>
<dbReference type="Proteomes" id="UP000887575">
    <property type="component" value="Unassembled WGS sequence"/>
</dbReference>
<dbReference type="PROSITE" id="PS50041">
    <property type="entry name" value="C_TYPE_LECTIN_2"/>
    <property type="match status" value="1"/>
</dbReference>
<evidence type="ECO:0000313" key="5">
    <source>
        <dbReference type="WBParaSite" id="MBELARI_LOCUS13386"/>
    </source>
</evidence>
<dbReference type="InterPro" id="IPR001304">
    <property type="entry name" value="C-type_lectin-like"/>
</dbReference>
<dbReference type="InterPro" id="IPR016186">
    <property type="entry name" value="C-type_lectin-like/link_sf"/>
</dbReference>
<keyword evidence="1" id="KW-0175">Coiled coil</keyword>
<feature type="domain" description="C-type lectin" evidence="3">
    <location>
        <begin position="59"/>
        <end position="167"/>
    </location>
</feature>
<dbReference type="WBParaSite" id="MBELARI_LOCUS13386">
    <property type="protein sequence ID" value="MBELARI_LOCUS13386"/>
    <property type="gene ID" value="MBELARI_LOCUS13386"/>
</dbReference>
<dbReference type="Pfam" id="PF00059">
    <property type="entry name" value="Lectin_C"/>
    <property type="match status" value="1"/>
</dbReference>
<dbReference type="InterPro" id="IPR050111">
    <property type="entry name" value="C-type_lectin/snaclec_domain"/>
</dbReference>
<dbReference type="PANTHER" id="PTHR22803">
    <property type="entry name" value="MANNOSE, PHOSPHOLIPASE, LECTIN RECEPTOR RELATED"/>
    <property type="match status" value="1"/>
</dbReference>
<feature type="signal peptide" evidence="2">
    <location>
        <begin position="1"/>
        <end position="19"/>
    </location>
</feature>
<dbReference type="Gene3D" id="3.10.100.10">
    <property type="entry name" value="Mannose-Binding Protein A, subunit A"/>
    <property type="match status" value="1"/>
</dbReference>
<reference evidence="5" key="1">
    <citation type="submission" date="2024-02" db="UniProtKB">
        <authorList>
            <consortium name="WormBaseParasite"/>
        </authorList>
    </citation>
    <scope>IDENTIFICATION</scope>
</reference>
<dbReference type="CDD" id="cd00037">
    <property type="entry name" value="CLECT"/>
    <property type="match status" value="1"/>
</dbReference>
<organism evidence="4 5">
    <name type="scientific">Mesorhabditis belari</name>
    <dbReference type="NCBI Taxonomy" id="2138241"/>
    <lineage>
        <taxon>Eukaryota</taxon>
        <taxon>Metazoa</taxon>
        <taxon>Ecdysozoa</taxon>
        <taxon>Nematoda</taxon>
        <taxon>Chromadorea</taxon>
        <taxon>Rhabditida</taxon>
        <taxon>Rhabditina</taxon>
        <taxon>Rhabditomorpha</taxon>
        <taxon>Rhabditoidea</taxon>
        <taxon>Rhabditidae</taxon>
        <taxon>Mesorhabditinae</taxon>
        <taxon>Mesorhabditis</taxon>
    </lineage>
</organism>
<proteinExistence type="predicted"/>
<keyword evidence="4" id="KW-1185">Reference proteome</keyword>
<feature type="coiled-coil region" evidence="1">
    <location>
        <begin position="19"/>
        <end position="46"/>
    </location>
</feature>
<feature type="chain" id="PRO_5042074796" description="C-type lectin domain-containing protein" evidence="2">
    <location>
        <begin position="20"/>
        <end position="170"/>
    </location>
</feature>
<dbReference type="InterPro" id="IPR016187">
    <property type="entry name" value="CTDL_fold"/>
</dbReference>
<protein>
    <recommendedName>
        <fullName evidence="3">C-type lectin domain-containing protein</fullName>
    </recommendedName>
</protein>
<dbReference type="SMART" id="SM00034">
    <property type="entry name" value="CLECT"/>
    <property type="match status" value="1"/>
</dbReference>
<sequence>MKRKTFLLILALFIVEIASNDCQAKLERKQKIIEGLREQIKQSMESNNDVTRCNDWTKYQGKSYKLIPVATRHNEAEAACRKEDAQLVSIHSDEEANFVLGLDPNGDQNLHLGLSKSGDKWSWSDGTEMNYTKWDSSQGNGFKWAVLPPSKRWYKINDDGWGQIICKRAN</sequence>